<dbReference type="Proteomes" id="UP000887577">
    <property type="component" value="Unplaced"/>
</dbReference>
<keyword evidence="1" id="KW-1185">Reference proteome</keyword>
<organism evidence="1 2">
    <name type="scientific">Panagrolaimus superbus</name>
    <dbReference type="NCBI Taxonomy" id="310955"/>
    <lineage>
        <taxon>Eukaryota</taxon>
        <taxon>Metazoa</taxon>
        <taxon>Ecdysozoa</taxon>
        <taxon>Nematoda</taxon>
        <taxon>Chromadorea</taxon>
        <taxon>Rhabditida</taxon>
        <taxon>Tylenchina</taxon>
        <taxon>Panagrolaimomorpha</taxon>
        <taxon>Panagrolaimoidea</taxon>
        <taxon>Panagrolaimidae</taxon>
        <taxon>Panagrolaimus</taxon>
    </lineage>
</organism>
<dbReference type="AlphaFoldDB" id="A0A914YMQ3"/>
<evidence type="ECO:0000313" key="2">
    <source>
        <dbReference type="WBParaSite" id="PSU_v2.g20670.t1"/>
    </source>
</evidence>
<reference evidence="2" key="1">
    <citation type="submission" date="2022-11" db="UniProtKB">
        <authorList>
            <consortium name="WormBaseParasite"/>
        </authorList>
    </citation>
    <scope>IDENTIFICATION</scope>
</reference>
<accession>A0A914YMQ3</accession>
<evidence type="ECO:0000313" key="1">
    <source>
        <dbReference type="Proteomes" id="UP000887577"/>
    </source>
</evidence>
<name>A0A914YMQ3_9BILA</name>
<sequence length="175" mass="19310">MRHLLVYLNFQLKLVADETPTSVKIVKRVRSAGIPENVSLASENKAVLPEDRMSPPNIADTHPSLLDLSDLGETERAPRLLSPNPSRTDVYGNLLGPSKKPIPKFRTSLLGNRSATEALNLTHNYGEIQFAEKPKLTAQQQFAKISVEKICNPRPHVIPAKEVYGFTDSASEPVC</sequence>
<protein>
    <submittedName>
        <fullName evidence="2">Uncharacterized protein</fullName>
    </submittedName>
</protein>
<proteinExistence type="predicted"/>
<dbReference type="WBParaSite" id="PSU_v2.g20670.t1">
    <property type="protein sequence ID" value="PSU_v2.g20670.t1"/>
    <property type="gene ID" value="PSU_v2.g20670"/>
</dbReference>